<dbReference type="EMBL" id="CP001097">
    <property type="protein sequence ID" value="ACD91304.1"/>
    <property type="molecule type" value="Genomic_DNA"/>
</dbReference>
<proteinExistence type="inferred from homology"/>
<keyword evidence="4" id="KW-0472">Membrane</keyword>
<keyword evidence="3 6" id="KW-0808">Transferase</keyword>
<dbReference type="AlphaFoldDB" id="B3EHE2"/>
<evidence type="ECO:0000256" key="3">
    <source>
        <dbReference type="ARBA" id="ARBA00022679"/>
    </source>
</evidence>
<organism evidence="6 7">
    <name type="scientific">Chlorobium limicola (strain DSM 245 / NBRC 103803 / 6330)</name>
    <dbReference type="NCBI Taxonomy" id="290315"/>
    <lineage>
        <taxon>Bacteria</taxon>
        <taxon>Pseudomonadati</taxon>
        <taxon>Chlorobiota</taxon>
        <taxon>Chlorobiia</taxon>
        <taxon>Chlorobiales</taxon>
        <taxon>Chlorobiaceae</taxon>
        <taxon>Chlorobium/Pelodictyon group</taxon>
        <taxon>Chlorobium</taxon>
    </lineage>
</organism>
<dbReference type="HOGENOM" id="CLU_023845_4_1_10"/>
<sequence>MNAPPLTTVIVLNWNGKDDLLRCLGSLEPLLSERLRVLVVDNGSTDNSADAVRQRFSGVELLALERNLGYAGGNNAGFRHAMQKNPEYVVFLNNDTVVAPDAVARLTAVLRDDSDAGIAVPEIFYMDDPDRIWYAGGVVRLGLGLVRHEGIRELYGPAYARRKETGYATGCCIAMRSLDFERLGGFDERFGMYCEDVDLSLRVRKAGLTVICEPAARVWHRVSASYGSSMHPRKIVRKSAAMLYLMRKHRAWSGFILYPFALLLQAAGALLHRIARKPTGRS</sequence>
<evidence type="ECO:0000313" key="7">
    <source>
        <dbReference type="Proteomes" id="UP000008841"/>
    </source>
</evidence>
<evidence type="ECO:0000259" key="5">
    <source>
        <dbReference type="Pfam" id="PF00535"/>
    </source>
</evidence>
<keyword evidence="4" id="KW-1133">Transmembrane helix</keyword>
<dbReference type="eggNOG" id="COG1216">
    <property type="taxonomic scope" value="Bacteria"/>
</dbReference>
<gene>
    <name evidence="6" type="ordered locus">Clim_2281</name>
</gene>
<accession>B3EHE2</accession>
<dbReference type="PANTHER" id="PTHR43179:SF12">
    <property type="entry name" value="GALACTOFURANOSYLTRANSFERASE GLFT2"/>
    <property type="match status" value="1"/>
</dbReference>
<dbReference type="Pfam" id="PF00535">
    <property type="entry name" value="Glycos_transf_2"/>
    <property type="match status" value="1"/>
</dbReference>
<dbReference type="CAZy" id="GT2">
    <property type="family name" value="Glycosyltransferase Family 2"/>
</dbReference>
<dbReference type="KEGG" id="cli:Clim_2281"/>
<dbReference type="Proteomes" id="UP000008841">
    <property type="component" value="Chromosome"/>
</dbReference>
<keyword evidence="4" id="KW-0812">Transmembrane</keyword>
<keyword evidence="2" id="KW-0328">Glycosyltransferase</keyword>
<dbReference type="GO" id="GO:0016757">
    <property type="term" value="F:glycosyltransferase activity"/>
    <property type="evidence" value="ECO:0007669"/>
    <property type="project" value="UniProtKB-KW"/>
</dbReference>
<dbReference type="Gene3D" id="3.90.550.10">
    <property type="entry name" value="Spore Coat Polysaccharide Biosynthesis Protein SpsA, Chain A"/>
    <property type="match status" value="1"/>
</dbReference>
<dbReference type="InterPro" id="IPR029044">
    <property type="entry name" value="Nucleotide-diphossugar_trans"/>
</dbReference>
<dbReference type="RefSeq" id="WP_012467169.1">
    <property type="nucleotide sequence ID" value="NC_010803.1"/>
</dbReference>
<evidence type="ECO:0000256" key="4">
    <source>
        <dbReference type="SAM" id="Phobius"/>
    </source>
</evidence>
<feature type="transmembrane region" description="Helical" evidence="4">
    <location>
        <begin position="251"/>
        <end position="271"/>
    </location>
</feature>
<dbReference type="STRING" id="290315.Clim_2281"/>
<evidence type="ECO:0000256" key="1">
    <source>
        <dbReference type="ARBA" id="ARBA00006739"/>
    </source>
</evidence>
<reference evidence="6 7" key="1">
    <citation type="submission" date="2008-05" db="EMBL/GenBank/DDBJ databases">
        <title>Complete sequence of Chlorobium limicola DSM 245.</title>
        <authorList>
            <consortium name="US DOE Joint Genome Institute"/>
            <person name="Lucas S."/>
            <person name="Copeland A."/>
            <person name="Lapidus A."/>
            <person name="Glavina del Rio T."/>
            <person name="Dalin E."/>
            <person name="Tice H."/>
            <person name="Bruce D."/>
            <person name="Goodwin L."/>
            <person name="Pitluck S."/>
            <person name="Schmutz J."/>
            <person name="Larimer F."/>
            <person name="Land M."/>
            <person name="Hauser L."/>
            <person name="Kyrpides N."/>
            <person name="Ovchinnikova G."/>
            <person name="Zhao F."/>
            <person name="Li T."/>
            <person name="Liu Z."/>
            <person name="Overmann J."/>
            <person name="Bryant D.A."/>
            <person name="Richardson P."/>
        </authorList>
    </citation>
    <scope>NUCLEOTIDE SEQUENCE [LARGE SCALE GENOMIC DNA]</scope>
    <source>
        <strain evidence="7">DSM 245 / NBRC 103803 / 6330</strain>
    </source>
</reference>
<dbReference type="PANTHER" id="PTHR43179">
    <property type="entry name" value="RHAMNOSYLTRANSFERASE WBBL"/>
    <property type="match status" value="1"/>
</dbReference>
<comment type="similarity">
    <text evidence="1">Belongs to the glycosyltransferase 2 family.</text>
</comment>
<feature type="domain" description="Glycosyltransferase 2-like" evidence="5">
    <location>
        <begin position="8"/>
        <end position="179"/>
    </location>
</feature>
<evidence type="ECO:0000313" key="6">
    <source>
        <dbReference type="EMBL" id="ACD91304.1"/>
    </source>
</evidence>
<evidence type="ECO:0000256" key="2">
    <source>
        <dbReference type="ARBA" id="ARBA00022676"/>
    </source>
</evidence>
<dbReference type="CDD" id="cd04186">
    <property type="entry name" value="GT_2_like_c"/>
    <property type="match status" value="1"/>
</dbReference>
<dbReference type="InterPro" id="IPR001173">
    <property type="entry name" value="Glyco_trans_2-like"/>
</dbReference>
<name>B3EHE2_CHLL2</name>
<dbReference type="SUPFAM" id="SSF53448">
    <property type="entry name" value="Nucleotide-diphospho-sugar transferases"/>
    <property type="match status" value="1"/>
</dbReference>
<dbReference type="OrthoDB" id="9771846at2"/>
<protein>
    <submittedName>
        <fullName evidence="6">Glycosyl transferase family 2</fullName>
    </submittedName>
</protein>